<gene>
    <name evidence="2" type="ORF">LSALG_LOCUS40874</name>
</gene>
<dbReference type="Proteomes" id="UP001177003">
    <property type="component" value="Chromosome 9"/>
</dbReference>
<feature type="compositionally biased region" description="Basic and acidic residues" evidence="1">
    <location>
        <begin position="190"/>
        <end position="207"/>
    </location>
</feature>
<evidence type="ECO:0000313" key="3">
    <source>
        <dbReference type="Proteomes" id="UP001177003"/>
    </source>
</evidence>
<evidence type="ECO:0000256" key="1">
    <source>
        <dbReference type="SAM" id="MobiDB-lite"/>
    </source>
</evidence>
<reference evidence="2" key="1">
    <citation type="submission" date="2023-04" db="EMBL/GenBank/DDBJ databases">
        <authorList>
            <person name="Vijverberg K."/>
            <person name="Xiong W."/>
            <person name="Schranz E."/>
        </authorList>
    </citation>
    <scope>NUCLEOTIDE SEQUENCE</scope>
</reference>
<feature type="region of interest" description="Disordered" evidence="1">
    <location>
        <begin position="152"/>
        <end position="207"/>
    </location>
</feature>
<accession>A0AA36A0L6</accession>
<evidence type="ECO:0000313" key="2">
    <source>
        <dbReference type="EMBL" id="CAI9302384.1"/>
    </source>
</evidence>
<organism evidence="2 3">
    <name type="scientific">Lactuca saligna</name>
    <name type="common">Willowleaf lettuce</name>
    <dbReference type="NCBI Taxonomy" id="75948"/>
    <lineage>
        <taxon>Eukaryota</taxon>
        <taxon>Viridiplantae</taxon>
        <taxon>Streptophyta</taxon>
        <taxon>Embryophyta</taxon>
        <taxon>Tracheophyta</taxon>
        <taxon>Spermatophyta</taxon>
        <taxon>Magnoliopsida</taxon>
        <taxon>eudicotyledons</taxon>
        <taxon>Gunneridae</taxon>
        <taxon>Pentapetalae</taxon>
        <taxon>asterids</taxon>
        <taxon>campanulids</taxon>
        <taxon>Asterales</taxon>
        <taxon>Asteraceae</taxon>
        <taxon>Cichorioideae</taxon>
        <taxon>Cichorieae</taxon>
        <taxon>Lactucinae</taxon>
        <taxon>Lactuca</taxon>
    </lineage>
</organism>
<name>A0AA36A0L6_LACSI</name>
<dbReference type="AlphaFoldDB" id="A0AA36A0L6"/>
<proteinExistence type="predicted"/>
<sequence>MILDDSPLRSWLKGKLRMIGKRHSFDRHENAPYSLKNCNGSDYEIKYLGSGDVAITYSERIAWIKTPGLPPELYSKENFSMIVEFVGRVVVPCVVNQSTINLSYGKVGILTSLISTISSEHVVEVNVRIIKLQNVEVDLDWAPFKQRYYSTEVSSSSKDGDNDNDGEGVDGYMPDTFPSENTNEDLGEGEIGHTDTEFVKDSYIDNM</sequence>
<protein>
    <submittedName>
        <fullName evidence="2">Uncharacterized protein</fullName>
    </submittedName>
</protein>
<dbReference type="EMBL" id="OX465085">
    <property type="protein sequence ID" value="CAI9302384.1"/>
    <property type="molecule type" value="Genomic_DNA"/>
</dbReference>
<keyword evidence="3" id="KW-1185">Reference proteome</keyword>